<evidence type="ECO:0000256" key="11">
    <source>
        <dbReference type="SAM" id="Phobius"/>
    </source>
</evidence>
<evidence type="ECO:0000256" key="4">
    <source>
        <dbReference type="ARBA" id="ARBA00022475"/>
    </source>
</evidence>
<evidence type="ECO:0000256" key="7">
    <source>
        <dbReference type="ARBA" id="ARBA00022927"/>
    </source>
</evidence>
<keyword evidence="4" id="KW-1003">Cell membrane</keyword>
<dbReference type="PANTHER" id="PTHR30558">
    <property type="entry name" value="EXBD MEMBRANE COMPONENT OF PMF-DRIVEN MACROMOLECULE IMPORT SYSTEM"/>
    <property type="match status" value="1"/>
</dbReference>
<evidence type="ECO:0000256" key="8">
    <source>
        <dbReference type="ARBA" id="ARBA00022989"/>
    </source>
</evidence>
<feature type="transmembrane region" description="Helical" evidence="11">
    <location>
        <begin position="21"/>
        <end position="44"/>
    </location>
</feature>
<dbReference type="GO" id="GO:0005886">
    <property type="term" value="C:plasma membrane"/>
    <property type="evidence" value="ECO:0007669"/>
    <property type="project" value="UniProtKB-SubCell"/>
</dbReference>
<dbReference type="RefSeq" id="WP_012505332.1">
    <property type="nucleotide sequence ID" value="NC_011059.1"/>
</dbReference>
<sequence>MNSGNGSGGKGAGRARLMSDINVTPFVDVMLVLLIIFMVTAPMMTHGVKVQLPETTHEKMDVDTKALIINVDAQRKVFINQYQLNADDIAERLPSILDVKTSREVYLKADTSLPYGFVMYVMSQIRDAGIENIGMVTDPGSAVKELPDGTGYDQE</sequence>
<evidence type="ECO:0000256" key="1">
    <source>
        <dbReference type="ARBA" id="ARBA00004249"/>
    </source>
</evidence>
<evidence type="ECO:0000256" key="3">
    <source>
        <dbReference type="ARBA" id="ARBA00022448"/>
    </source>
</evidence>
<dbReference type="GO" id="GO:0015031">
    <property type="term" value="P:protein transport"/>
    <property type="evidence" value="ECO:0007669"/>
    <property type="project" value="UniProtKB-KW"/>
</dbReference>
<proteinExistence type="inferred from homology"/>
<keyword evidence="7 10" id="KW-0653">Protein transport</keyword>
<evidence type="ECO:0000313" key="12">
    <source>
        <dbReference type="EMBL" id="ACF45795.1"/>
    </source>
</evidence>
<dbReference type="EMBL" id="CP001108">
    <property type="protein sequence ID" value="ACF45795.1"/>
    <property type="molecule type" value="Genomic_DNA"/>
</dbReference>
<keyword evidence="13" id="KW-1185">Reference proteome</keyword>
<evidence type="ECO:0000256" key="2">
    <source>
        <dbReference type="ARBA" id="ARBA00005811"/>
    </source>
</evidence>
<reference evidence="12" key="1">
    <citation type="submission" date="2008-06" db="EMBL/GenBank/DDBJ databases">
        <title>Complete sequence of chromosome of Prosthecochloris aestuarii DSM 271.</title>
        <authorList>
            <consortium name="US DOE Joint Genome Institute"/>
            <person name="Lucas S."/>
            <person name="Copeland A."/>
            <person name="Lapidus A."/>
            <person name="Glavina del Rio T."/>
            <person name="Dalin E."/>
            <person name="Tice H."/>
            <person name="Bruce D."/>
            <person name="Goodwin L."/>
            <person name="Pitluck S."/>
            <person name="Schmutz J."/>
            <person name="Larimer F."/>
            <person name="Land M."/>
            <person name="Hauser L."/>
            <person name="Kyrpides N."/>
            <person name="Anderson I."/>
            <person name="Liu Z."/>
            <person name="Li T."/>
            <person name="Zhao F."/>
            <person name="Overmann J."/>
            <person name="Bryant D.A."/>
            <person name="Richardson P."/>
        </authorList>
    </citation>
    <scope>NUCLEOTIDE SEQUENCE [LARGE SCALE GENOMIC DNA]</scope>
    <source>
        <strain evidence="12">DSM 271</strain>
    </source>
</reference>
<accession>B4S6P0</accession>
<dbReference type="Pfam" id="PF02472">
    <property type="entry name" value="ExbD"/>
    <property type="match status" value="1"/>
</dbReference>
<organism evidence="12 13">
    <name type="scientific">Prosthecochloris aestuarii (strain DSM 271 / SK 413)</name>
    <dbReference type="NCBI Taxonomy" id="290512"/>
    <lineage>
        <taxon>Bacteria</taxon>
        <taxon>Pseudomonadati</taxon>
        <taxon>Chlorobiota</taxon>
        <taxon>Chlorobiia</taxon>
        <taxon>Chlorobiales</taxon>
        <taxon>Chlorobiaceae</taxon>
        <taxon>Prosthecochloris</taxon>
    </lineage>
</organism>
<evidence type="ECO:0000256" key="9">
    <source>
        <dbReference type="ARBA" id="ARBA00023136"/>
    </source>
</evidence>
<dbReference type="AlphaFoldDB" id="B4S6P0"/>
<dbReference type="InterPro" id="IPR003400">
    <property type="entry name" value="ExbD"/>
</dbReference>
<evidence type="ECO:0000256" key="10">
    <source>
        <dbReference type="RuleBase" id="RU003879"/>
    </source>
</evidence>
<keyword evidence="6 10" id="KW-0812">Transmembrane</keyword>
<dbReference type="HOGENOM" id="CLU_085305_1_3_10"/>
<dbReference type="Gene3D" id="3.30.420.270">
    <property type="match status" value="1"/>
</dbReference>
<keyword evidence="3 10" id="KW-0813">Transport</keyword>
<keyword evidence="9 11" id="KW-0472">Membrane</keyword>
<keyword evidence="5" id="KW-0997">Cell inner membrane</keyword>
<dbReference type="Proteomes" id="UP000002725">
    <property type="component" value="Chromosome"/>
</dbReference>
<dbReference type="InterPro" id="IPR014168">
    <property type="entry name" value="Tol-Pal_TolR"/>
</dbReference>
<evidence type="ECO:0000256" key="5">
    <source>
        <dbReference type="ARBA" id="ARBA00022519"/>
    </source>
</evidence>
<dbReference type="GO" id="GO:0022857">
    <property type="term" value="F:transmembrane transporter activity"/>
    <property type="evidence" value="ECO:0007669"/>
    <property type="project" value="InterPro"/>
</dbReference>
<evidence type="ECO:0000313" key="13">
    <source>
        <dbReference type="Proteomes" id="UP000002725"/>
    </source>
</evidence>
<comment type="similarity">
    <text evidence="2 10">Belongs to the ExbD/TolR family.</text>
</comment>
<dbReference type="PANTHER" id="PTHR30558:SF12">
    <property type="entry name" value="BIOPOLYMER TRANSPORT PROTEIN EXBD"/>
    <property type="match status" value="1"/>
</dbReference>
<dbReference type="KEGG" id="paa:Paes_0748"/>
<gene>
    <name evidence="12" type="ordered locus">Paes_0748</name>
</gene>
<dbReference type="NCBIfam" id="TIGR02801">
    <property type="entry name" value="tolR"/>
    <property type="match status" value="1"/>
</dbReference>
<comment type="subcellular location">
    <subcellularLocation>
        <location evidence="1">Cell inner membrane</location>
        <topology evidence="1">Single-pass type II membrane protein</topology>
    </subcellularLocation>
    <subcellularLocation>
        <location evidence="10">Cell membrane</location>
        <topology evidence="10">Single-pass type II membrane protein</topology>
    </subcellularLocation>
</comment>
<name>B4S6P0_PROA2</name>
<dbReference type="eggNOG" id="COG0848">
    <property type="taxonomic scope" value="Bacteria"/>
</dbReference>
<evidence type="ECO:0000256" key="6">
    <source>
        <dbReference type="ARBA" id="ARBA00022692"/>
    </source>
</evidence>
<keyword evidence="8 11" id="KW-1133">Transmembrane helix</keyword>
<protein>
    <submittedName>
        <fullName evidence="12">Protein TolR</fullName>
    </submittedName>
</protein>
<dbReference type="STRING" id="290512.Paes_0748"/>